<feature type="region of interest" description="Disordered" evidence="1">
    <location>
        <begin position="1"/>
        <end position="40"/>
    </location>
</feature>
<accession>A0A2S4UTQ6</accession>
<dbReference type="EMBL" id="PKSM01000250">
    <property type="protein sequence ID" value="POW00505.1"/>
    <property type="molecule type" value="Genomic_DNA"/>
</dbReference>
<keyword evidence="3" id="KW-1185">Reference proteome</keyword>
<evidence type="ECO:0000256" key="1">
    <source>
        <dbReference type="SAM" id="MobiDB-lite"/>
    </source>
</evidence>
<comment type="caution">
    <text evidence="2">The sequence shown here is derived from an EMBL/GenBank/DDBJ whole genome shotgun (WGS) entry which is preliminary data.</text>
</comment>
<dbReference type="VEuPathDB" id="FungiDB:PSTT_07640"/>
<reference evidence="2 3" key="1">
    <citation type="submission" date="2017-12" db="EMBL/GenBank/DDBJ databases">
        <title>Gene loss provides genomic basis for host adaptation in cereal stripe rust fungi.</title>
        <authorList>
            <person name="Xia C."/>
        </authorList>
    </citation>
    <scope>NUCLEOTIDE SEQUENCE [LARGE SCALE GENOMIC DNA]</scope>
    <source>
        <strain evidence="2 3">93TX-2</strain>
    </source>
</reference>
<organism evidence="2 3">
    <name type="scientific">Puccinia striiformis</name>
    <dbReference type="NCBI Taxonomy" id="27350"/>
    <lineage>
        <taxon>Eukaryota</taxon>
        <taxon>Fungi</taxon>
        <taxon>Dikarya</taxon>
        <taxon>Basidiomycota</taxon>
        <taxon>Pucciniomycotina</taxon>
        <taxon>Pucciniomycetes</taxon>
        <taxon>Pucciniales</taxon>
        <taxon>Pucciniaceae</taxon>
        <taxon>Puccinia</taxon>
    </lineage>
</organism>
<name>A0A2S4UTQ6_9BASI</name>
<dbReference type="OrthoDB" id="2499852at2759"/>
<dbReference type="Proteomes" id="UP000238274">
    <property type="component" value="Unassembled WGS sequence"/>
</dbReference>
<dbReference type="AlphaFoldDB" id="A0A2S4UTQ6"/>
<evidence type="ECO:0000313" key="2">
    <source>
        <dbReference type="EMBL" id="POW00505.1"/>
    </source>
</evidence>
<reference evidence="3" key="2">
    <citation type="journal article" date="2018" name="BMC Genomics">
        <title>Genomic insights into host adaptation between the wheat stripe rust pathogen (Puccinia striiformis f. sp. tritici) and the barley stripe rust pathogen (Puccinia striiformis f. sp. hordei).</title>
        <authorList>
            <person name="Xia C."/>
            <person name="Wang M."/>
            <person name="Yin C."/>
            <person name="Cornejo O.E."/>
            <person name="Hulbert S.H."/>
            <person name="Chen X."/>
        </authorList>
    </citation>
    <scope>NUCLEOTIDE SEQUENCE [LARGE SCALE GENOMIC DNA]</scope>
    <source>
        <strain evidence="3">93TX-2</strain>
    </source>
</reference>
<gene>
    <name evidence="2" type="ORF">PSHT_13020</name>
</gene>
<evidence type="ECO:0000313" key="3">
    <source>
        <dbReference type="Proteomes" id="UP000238274"/>
    </source>
</evidence>
<reference evidence="3" key="3">
    <citation type="journal article" date="2018" name="Mol. Plant Microbe Interact.">
        <title>Genome sequence resources for the wheat stripe rust pathogen (Puccinia striiformis f. sp. tritici) and the barley stripe rust pathogen (Puccinia striiformis f. sp. hordei).</title>
        <authorList>
            <person name="Xia C."/>
            <person name="Wang M."/>
            <person name="Yin C."/>
            <person name="Cornejo O.E."/>
            <person name="Hulbert S.H."/>
            <person name="Chen X."/>
        </authorList>
    </citation>
    <scope>NUCLEOTIDE SEQUENCE [LARGE SCALE GENOMIC DNA]</scope>
    <source>
        <strain evidence="3">93TX-2</strain>
    </source>
</reference>
<feature type="region of interest" description="Disordered" evidence="1">
    <location>
        <begin position="116"/>
        <end position="144"/>
    </location>
</feature>
<dbReference type="VEuPathDB" id="FungiDB:PSHT_13020"/>
<sequence length="297" mass="33031">MAHPTSPKNADPATPMDVESENVNASDLPPRPKTRPPRPPSVFFSYMEQILTDPSRRGQPGYLTIDDTSLQLIITLMAKEVARAQQLQEMFTSLRSDLTTTRSELTSMSTRLAALENTSPDRPTLQQSIHAPDNQGRTTQKHTASYESKVAANTPNTPKKTPPPQHLINVFKPGRAIIHVAPESLGMEKINKEILIDKANDALKELDGTVDDEHITTKALEVLKSGDVCFFAKNRAHQKWLMEHKHRWSKKVHPDLTSTPSTTAETVYNMHTFLDVTNALVRSRIGIANGFVDADVL</sequence>
<protein>
    <submittedName>
        <fullName evidence="2">Uncharacterized protein</fullName>
    </submittedName>
</protein>
<proteinExistence type="predicted"/>